<name>A0A8H7BTV8_9FUNG</name>
<proteinExistence type="predicted"/>
<protein>
    <submittedName>
        <fullName evidence="2">Uncharacterized protein</fullName>
    </submittedName>
</protein>
<dbReference type="PROSITE" id="PS50330">
    <property type="entry name" value="UIM"/>
    <property type="match status" value="1"/>
</dbReference>
<comment type="caution">
    <text evidence="2">The sequence shown here is derived from an EMBL/GenBank/DDBJ whole genome shotgun (WGS) entry which is preliminary data.</text>
</comment>
<feature type="compositionally biased region" description="Basic and acidic residues" evidence="1">
    <location>
        <begin position="63"/>
        <end position="79"/>
    </location>
</feature>
<dbReference type="Proteomes" id="UP000605846">
    <property type="component" value="Unassembled WGS sequence"/>
</dbReference>
<feature type="compositionally biased region" description="Acidic residues" evidence="1">
    <location>
        <begin position="91"/>
        <end position="118"/>
    </location>
</feature>
<dbReference type="OrthoDB" id="7536094at2759"/>
<gene>
    <name evidence="2" type="ORF">EC973_002527</name>
</gene>
<feature type="region of interest" description="Disordered" evidence="1">
    <location>
        <begin position="36"/>
        <end position="118"/>
    </location>
</feature>
<keyword evidence="3" id="KW-1185">Reference proteome</keyword>
<dbReference type="EMBL" id="JABAYA010000017">
    <property type="protein sequence ID" value="KAF7730284.1"/>
    <property type="molecule type" value="Genomic_DNA"/>
</dbReference>
<dbReference type="AlphaFoldDB" id="A0A8H7BTV8"/>
<evidence type="ECO:0000313" key="3">
    <source>
        <dbReference type="Proteomes" id="UP000605846"/>
    </source>
</evidence>
<dbReference type="InterPro" id="IPR003903">
    <property type="entry name" value="UIM_dom"/>
</dbReference>
<evidence type="ECO:0000313" key="2">
    <source>
        <dbReference type="EMBL" id="KAF7730284.1"/>
    </source>
</evidence>
<feature type="region of interest" description="Disordered" evidence="1">
    <location>
        <begin position="155"/>
        <end position="203"/>
    </location>
</feature>
<accession>A0A8H7BTV8</accession>
<organism evidence="2 3">
    <name type="scientific">Apophysomyces ossiformis</name>
    <dbReference type="NCBI Taxonomy" id="679940"/>
    <lineage>
        <taxon>Eukaryota</taxon>
        <taxon>Fungi</taxon>
        <taxon>Fungi incertae sedis</taxon>
        <taxon>Mucoromycota</taxon>
        <taxon>Mucoromycotina</taxon>
        <taxon>Mucoromycetes</taxon>
        <taxon>Mucorales</taxon>
        <taxon>Mucorineae</taxon>
        <taxon>Mucoraceae</taxon>
        <taxon>Apophysomyces</taxon>
    </lineage>
</organism>
<evidence type="ECO:0000256" key="1">
    <source>
        <dbReference type="SAM" id="MobiDB-lite"/>
    </source>
</evidence>
<sequence>MSIKTWLKKHKTNVRQEEEELEKAIQLSLQYEMERKAKEEEEDLNQWLSSACHNREASAPMKQTEEQQEVRVTREEDTSFHISTPPPQEDLANEEEEEEEENDNNDDDHVDEDALVIDDVEAWLNSDVRSTPIGSSSLDPMRSSPLSPLFFETYSSSSSKDNIHGPVRPSFISDPFEESDRSRPSTKKRQRRDPYELSDDEEDPLAAFVEPMIVREKVYPARSESVKSKRVQIDKTFECPICLKYFPGKEIESHAATCNAFEEDEEDEKRVDAYLSSPTRKVNSFETCRRDGNSHPLDHNKGCLDEKKNNPVKPKTMAAAVAKAREAAKRKKDSFHGVSGTSYNYYATDDGTIEDEIGDAGLASGTGHLAWESVGQARYN</sequence>
<reference evidence="2" key="1">
    <citation type="submission" date="2020-01" db="EMBL/GenBank/DDBJ databases">
        <title>Genome Sequencing of Three Apophysomyces-Like Fungal Strains Confirms a Novel Fungal Genus in the Mucoromycota with divergent Burkholderia-like Endosymbiotic Bacteria.</title>
        <authorList>
            <person name="Stajich J.E."/>
            <person name="Macias A.M."/>
            <person name="Carter-House D."/>
            <person name="Lovett B."/>
            <person name="Kasson L.R."/>
            <person name="Berry K."/>
            <person name="Grigoriev I."/>
            <person name="Chang Y."/>
            <person name="Spatafora J."/>
            <person name="Kasson M.T."/>
        </authorList>
    </citation>
    <scope>NUCLEOTIDE SEQUENCE</scope>
    <source>
        <strain evidence="2">NRRL A-21654</strain>
    </source>
</reference>